<dbReference type="Pfam" id="PF08876">
    <property type="entry name" value="DUF1836"/>
    <property type="match status" value="1"/>
</dbReference>
<name>C7N7Q1_SLAHD</name>
<dbReference type="Proteomes" id="UP000002026">
    <property type="component" value="Chromosome"/>
</dbReference>
<organism evidence="1 2">
    <name type="scientific">Slackia heliotrinireducens (strain ATCC 29202 / DSM 20476 / NCTC 11029 / RHS 1)</name>
    <name type="common">Peptococcus heliotrinreducens</name>
    <dbReference type="NCBI Taxonomy" id="471855"/>
    <lineage>
        <taxon>Bacteria</taxon>
        <taxon>Bacillati</taxon>
        <taxon>Actinomycetota</taxon>
        <taxon>Coriobacteriia</taxon>
        <taxon>Eggerthellales</taxon>
        <taxon>Eggerthellaceae</taxon>
        <taxon>Slackia</taxon>
    </lineage>
</organism>
<dbReference type="eggNOG" id="COG0789">
    <property type="taxonomic scope" value="Bacteria"/>
</dbReference>
<dbReference type="HOGENOM" id="CLU_085303_1_0_11"/>
<dbReference type="EMBL" id="CP001684">
    <property type="protein sequence ID" value="ACV22936.1"/>
    <property type="molecule type" value="Genomic_DNA"/>
</dbReference>
<keyword evidence="2" id="KW-1185">Reference proteome</keyword>
<dbReference type="AlphaFoldDB" id="C7N7Q1"/>
<sequence>MAAQDQMKNFHLPRYREIPDVGLYLEQCIEFINSCLAPLGADISITPSMLSNYVKRGYIERPVRKRYHADQISYLMFITLAKRVLSMENIVGMFKLQQSTYGIEIAHDYFCNEFESHLKYLFKTGAQPGTIEEDATFAKRTLRNVIIALTHIIYLDSCFTSDEFLEEIGQSQ</sequence>
<dbReference type="PANTHER" id="PTHR40056:SF1">
    <property type="entry name" value="DUF1836 DOMAIN-CONTAINING PROTEIN"/>
    <property type="match status" value="1"/>
</dbReference>
<evidence type="ECO:0008006" key="3">
    <source>
        <dbReference type="Google" id="ProtNLM"/>
    </source>
</evidence>
<evidence type="ECO:0000313" key="2">
    <source>
        <dbReference type="Proteomes" id="UP000002026"/>
    </source>
</evidence>
<dbReference type="PANTHER" id="PTHR40056">
    <property type="entry name" value="HYPOTHETICAL CYTOSOLIC PROTEIN"/>
    <property type="match status" value="1"/>
</dbReference>
<gene>
    <name evidence="1" type="ordered locus">Shel_19200</name>
</gene>
<accession>C7N7Q1</accession>
<reference evidence="1 2" key="1">
    <citation type="journal article" date="2009" name="Stand. Genomic Sci.">
        <title>Complete genome sequence of Slackia heliotrinireducens type strain (RHS 1).</title>
        <authorList>
            <person name="Pukall R."/>
            <person name="Lapidus A."/>
            <person name="Nolan M."/>
            <person name="Copeland A."/>
            <person name="Glavina Del Rio T."/>
            <person name="Lucas S."/>
            <person name="Chen F."/>
            <person name="Tice H."/>
            <person name="Cheng J.F."/>
            <person name="Chertkov O."/>
            <person name="Bruce D."/>
            <person name="Goodwin L."/>
            <person name="Kuske C."/>
            <person name="Brettin T."/>
            <person name="Detter J.C."/>
            <person name="Han C."/>
            <person name="Pitluck S."/>
            <person name="Pati A."/>
            <person name="Mavrommatis K."/>
            <person name="Ivanova N."/>
            <person name="Ovchinnikova G."/>
            <person name="Chen A."/>
            <person name="Palaniappan K."/>
            <person name="Schneider S."/>
            <person name="Rohde M."/>
            <person name="Chain P."/>
            <person name="D'haeseleer P."/>
            <person name="Goker M."/>
            <person name="Bristow J."/>
            <person name="Eisen J.A."/>
            <person name="Markowitz V."/>
            <person name="Kyrpides N.C."/>
            <person name="Klenk H.P."/>
            <person name="Hugenholtz P."/>
        </authorList>
    </citation>
    <scope>NUCLEOTIDE SEQUENCE [LARGE SCALE GENOMIC DNA]</scope>
    <source>
        <strain evidence="2">ATCC 29202 / DSM 20476 / NCTC 11029 / RHS 1</strain>
    </source>
</reference>
<dbReference type="InterPro" id="IPR014975">
    <property type="entry name" value="DUF1836"/>
</dbReference>
<proteinExistence type="predicted"/>
<dbReference type="RefSeq" id="WP_012799038.1">
    <property type="nucleotide sequence ID" value="NC_013165.1"/>
</dbReference>
<dbReference type="KEGG" id="shi:Shel_19200"/>
<evidence type="ECO:0000313" key="1">
    <source>
        <dbReference type="EMBL" id="ACV22936.1"/>
    </source>
</evidence>
<dbReference type="STRING" id="471855.Shel_19200"/>
<protein>
    <recommendedName>
        <fullName evidence="3">DUF1836 domain-containing protein</fullName>
    </recommendedName>
</protein>